<keyword evidence="2" id="KW-1185">Reference proteome</keyword>
<protein>
    <submittedName>
        <fullName evidence="1">CRISPR-associated protein Cmr1</fullName>
    </submittedName>
</protein>
<evidence type="ECO:0000313" key="1">
    <source>
        <dbReference type="EMBL" id="SDX45548.1"/>
    </source>
</evidence>
<name>A0A1H3BV96_ALLWA</name>
<evidence type="ECO:0000313" key="2">
    <source>
        <dbReference type="Proteomes" id="UP000198672"/>
    </source>
</evidence>
<sequence length="232" mass="25640">MVWGVAHARALAIETLNGTDLTVPNTADTLRHTLADLTADRLDTLPPYTAFSQRSRIDLVPATHRDAWRLLGELGGDMQRYRSFGQVGQVAGQPAERNFTDDHDLAQCAASGNSVDRHPRRVVFGLPHNYFFSSTKDKADINAVAPTSDGSWSDIGANRRASPLFVHPHRFLDGTVVGVLTLLPAHFLPEAWRIGIKGSKGSVRRVPVAPDWSVVHGWMDRFTNRQTVLESR</sequence>
<dbReference type="AlphaFoldDB" id="A0A1H3BV96"/>
<dbReference type="STRING" id="61595.SAMN05421644_1049"/>
<dbReference type="EMBL" id="FNOW01000004">
    <property type="protein sequence ID" value="SDX45548.1"/>
    <property type="molecule type" value="Genomic_DNA"/>
</dbReference>
<dbReference type="Proteomes" id="UP000198672">
    <property type="component" value="Unassembled WGS sequence"/>
</dbReference>
<reference evidence="2" key="1">
    <citation type="submission" date="2016-10" db="EMBL/GenBank/DDBJ databases">
        <authorList>
            <person name="Varghese N."/>
            <person name="Submissions S."/>
        </authorList>
    </citation>
    <scope>NUCLEOTIDE SEQUENCE [LARGE SCALE GENOMIC DNA]</scope>
    <source>
        <strain evidence="2">DSM 173</strain>
    </source>
</reference>
<proteinExistence type="predicted"/>
<organism evidence="1 2">
    <name type="scientific">Allochromatium warmingii</name>
    <name type="common">Chromatium warmingii</name>
    <dbReference type="NCBI Taxonomy" id="61595"/>
    <lineage>
        <taxon>Bacteria</taxon>
        <taxon>Pseudomonadati</taxon>
        <taxon>Pseudomonadota</taxon>
        <taxon>Gammaproteobacteria</taxon>
        <taxon>Chromatiales</taxon>
        <taxon>Chromatiaceae</taxon>
        <taxon>Allochromatium</taxon>
    </lineage>
</organism>
<gene>
    <name evidence="1" type="ORF">SAMN05421644_1049</name>
</gene>
<accession>A0A1H3BV96</accession>